<sequence length="225" mass="25534">MALPLIRCLIPGFYRSACYPMLYQFLVILLALIIPSYRQGRRPLDSWQQVQNPQLRRGVTALDMPSDIAQPMDPLLYLGHAKDSPAQTLSQSASIAILLLFAIFWPTKALLKAFSGRGRNPQSDYLGHTIRAYCPQCRLPQPLCTRSLIRRNKDRRHLHHLQYLLPTTQPKSYPQQMEQNTYSKEQSRSLTGLKVAGEGINGRCAGQFAQTDDHARASRLMRCLA</sequence>
<accession>A0A6A6WKK9</accession>
<keyword evidence="1" id="KW-1133">Transmembrane helix</keyword>
<proteinExistence type="predicted"/>
<dbReference type="AlphaFoldDB" id="A0A6A6WKK9"/>
<dbReference type="EMBL" id="ML996565">
    <property type="protein sequence ID" value="KAF2762734.1"/>
    <property type="molecule type" value="Genomic_DNA"/>
</dbReference>
<evidence type="ECO:0000313" key="2">
    <source>
        <dbReference type="EMBL" id="KAF2762734.1"/>
    </source>
</evidence>
<dbReference type="RefSeq" id="XP_033605185.1">
    <property type="nucleotide sequence ID" value="XM_033738994.1"/>
</dbReference>
<keyword evidence="3" id="KW-1185">Reference proteome</keyword>
<dbReference type="Proteomes" id="UP000799437">
    <property type="component" value="Unassembled WGS sequence"/>
</dbReference>
<keyword evidence="1" id="KW-0472">Membrane</keyword>
<feature type="transmembrane region" description="Helical" evidence="1">
    <location>
        <begin position="93"/>
        <end position="111"/>
    </location>
</feature>
<keyword evidence="1" id="KW-0812">Transmembrane</keyword>
<evidence type="ECO:0000256" key="1">
    <source>
        <dbReference type="SAM" id="Phobius"/>
    </source>
</evidence>
<protein>
    <submittedName>
        <fullName evidence="2">Uncharacterized protein</fullName>
    </submittedName>
</protein>
<name>A0A6A6WKK9_9PEZI</name>
<gene>
    <name evidence="2" type="ORF">EJ05DRAFT_10984</name>
</gene>
<evidence type="ECO:0000313" key="3">
    <source>
        <dbReference type="Proteomes" id="UP000799437"/>
    </source>
</evidence>
<dbReference type="GeneID" id="54480048"/>
<reference evidence="2" key="1">
    <citation type="journal article" date="2020" name="Stud. Mycol.">
        <title>101 Dothideomycetes genomes: a test case for predicting lifestyles and emergence of pathogens.</title>
        <authorList>
            <person name="Haridas S."/>
            <person name="Albert R."/>
            <person name="Binder M."/>
            <person name="Bloem J."/>
            <person name="Labutti K."/>
            <person name="Salamov A."/>
            <person name="Andreopoulos B."/>
            <person name="Baker S."/>
            <person name="Barry K."/>
            <person name="Bills G."/>
            <person name="Bluhm B."/>
            <person name="Cannon C."/>
            <person name="Castanera R."/>
            <person name="Culley D."/>
            <person name="Daum C."/>
            <person name="Ezra D."/>
            <person name="Gonzalez J."/>
            <person name="Henrissat B."/>
            <person name="Kuo A."/>
            <person name="Liang C."/>
            <person name="Lipzen A."/>
            <person name="Lutzoni F."/>
            <person name="Magnuson J."/>
            <person name="Mondo S."/>
            <person name="Nolan M."/>
            <person name="Ohm R."/>
            <person name="Pangilinan J."/>
            <person name="Park H.-J."/>
            <person name="Ramirez L."/>
            <person name="Alfaro M."/>
            <person name="Sun H."/>
            <person name="Tritt A."/>
            <person name="Yoshinaga Y."/>
            <person name="Zwiers L.-H."/>
            <person name="Turgeon B."/>
            <person name="Goodwin S."/>
            <person name="Spatafora J."/>
            <person name="Crous P."/>
            <person name="Grigoriev I."/>
        </authorList>
    </citation>
    <scope>NUCLEOTIDE SEQUENCE</scope>
    <source>
        <strain evidence="2">CBS 121739</strain>
    </source>
</reference>
<feature type="transmembrane region" description="Helical" evidence="1">
    <location>
        <begin position="21"/>
        <end position="37"/>
    </location>
</feature>
<organism evidence="2 3">
    <name type="scientific">Pseudovirgaria hyperparasitica</name>
    <dbReference type="NCBI Taxonomy" id="470096"/>
    <lineage>
        <taxon>Eukaryota</taxon>
        <taxon>Fungi</taxon>
        <taxon>Dikarya</taxon>
        <taxon>Ascomycota</taxon>
        <taxon>Pezizomycotina</taxon>
        <taxon>Dothideomycetes</taxon>
        <taxon>Dothideomycetes incertae sedis</taxon>
        <taxon>Acrospermales</taxon>
        <taxon>Acrospermaceae</taxon>
        <taxon>Pseudovirgaria</taxon>
    </lineage>
</organism>